<dbReference type="STRING" id="1035195.HMPREF9997_02301"/>
<gene>
    <name evidence="1" type="ORF">HMPREF9997_02301</name>
</gene>
<sequence length="54" mass="6377">MRMTSAFTLKTWGYPHIPQVLVDNVWKRCGLSRRYCARVSLYAGQEHFSHNYSN</sequence>
<dbReference type="AlphaFoldDB" id="L1MBM5"/>
<reference evidence="1 2" key="1">
    <citation type="submission" date="2012-05" db="EMBL/GenBank/DDBJ databases">
        <authorList>
            <person name="Weinstock G."/>
            <person name="Sodergren E."/>
            <person name="Lobos E.A."/>
            <person name="Fulton L."/>
            <person name="Fulton R."/>
            <person name="Courtney L."/>
            <person name="Fronick C."/>
            <person name="O'Laughlin M."/>
            <person name="Godfrey J."/>
            <person name="Wilson R.M."/>
            <person name="Miner T."/>
            <person name="Farmer C."/>
            <person name="Delehaunty K."/>
            <person name="Cordes M."/>
            <person name="Minx P."/>
            <person name="Tomlinson C."/>
            <person name="Chen J."/>
            <person name="Wollam A."/>
            <person name="Pepin K.H."/>
            <person name="Bhonagiri V."/>
            <person name="Zhang X."/>
            <person name="Suruliraj S."/>
            <person name="Warren W."/>
            <person name="Mitreva M."/>
            <person name="Mardis E.R."/>
            <person name="Wilson R.K."/>
        </authorList>
    </citation>
    <scope>NUCLEOTIDE SEQUENCE [LARGE SCALE GENOMIC DNA]</scope>
    <source>
        <strain evidence="1 2">F0235</strain>
    </source>
</reference>
<dbReference type="HOGENOM" id="CLU_3042418_0_0_11"/>
<accession>L1MBM5</accession>
<organism evidence="1 2">
    <name type="scientific">Corynebacterium durum F0235</name>
    <dbReference type="NCBI Taxonomy" id="1035195"/>
    <lineage>
        <taxon>Bacteria</taxon>
        <taxon>Bacillati</taxon>
        <taxon>Actinomycetota</taxon>
        <taxon>Actinomycetes</taxon>
        <taxon>Mycobacteriales</taxon>
        <taxon>Corynebacteriaceae</taxon>
        <taxon>Corynebacterium</taxon>
    </lineage>
</organism>
<comment type="caution">
    <text evidence="1">The sequence shown here is derived from an EMBL/GenBank/DDBJ whole genome shotgun (WGS) entry which is preliminary data.</text>
</comment>
<keyword evidence="2" id="KW-1185">Reference proteome</keyword>
<protein>
    <submittedName>
        <fullName evidence="1">Uncharacterized protein</fullName>
    </submittedName>
</protein>
<evidence type="ECO:0000313" key="1">
    <source>
        <dbReference type="EMBL" id="EKX88627.1"/>
    </source>
</evidence>
<dbReference type="EMBL" id="AMEM01000037">
    <property type="protein sequence ID" value="EKX88627.1"/>
    <property type="molecule type" value="Genomic_DNA"/>
</dbReference>
<dbReference type="Proteomes" id="UP000010445">
    <property type="component" value="Unassembled WGS sequence"/>
</dbReference>
<evidence type="ECO:0000313" key="2">
    <source>
        <dbReference type="Proteomes" id="UP000010445"/>
    </source>
</evidence>
<name>L1MBM5_9CORY</name>
<proteinExistence type="predicted"/>